<reference evidence="1" key="1">
    <citation type="submission" date="2020-11" db="EMBL/GenBank/DDBJ databases">
        <authorList>
            <person name="Tran Van P."/>
        </authorList>
    </citation>
    <scope>NUCLEOTIDE SEQUENCE</scope>
</reference>
<keyword evidence="2" id="KW-1185">Reference proteome</keyword>
<dbReference type="PANTHER" id="PTHR34180:SF1">
    <property type="entry name" value="BETA-ALANYL-DOPAMINE_CARCININE HYDROLASE"/>
    <property type="match status" value="1"/>
</dbReference>
<sequence>MANFSGNLEKPTRKSLPVLHITGSYYEVGYETGRVFGQRIKRFAKKTKLQLESSRFYDSGLAEKVSATAAKIVQTNFPQFWEELWGMADGSQIDFHELFTLYLVDVLDHENRKRKLPLFEVLAADDKDAEQDAVVRPSPALLARRDSKTVTWKIDVEEEEEEEDADEVQSDIAEEIEETADSTRGCSDVLVNVDGV</sequence>
<dbReference type="PANTHER" id="PTHR34180">
    <property type="entry name" value="PEPTIDASE C45"/>
    <property type="match status" value="1"/>
</dbReference>
<evidence type="ECO:0000313" key="1">
    <source>
        <dbReference type="EMBL" id="CAD7283827.1"/>
    </source>
</evidence>
<organism evidence="1">
    <name type="scientific">Notodromas monacha</name>
    <dbReference type="NCBI Taxonomy" id="399045"/>
    <lineage>
        <taxon>Eukaryota</taxon>
        <taxon>Metazoa</taxon>
        <taxon>Ecdysozoa</taxon>
        <taxon>Arthropoda</taxon>
        <taxon>Crustacea</taxon>
        <taxon>Oligostraca</taxon>
        <taxon>Ostracoda</taxon>
        <taxon>Podocopa</taxon>
        <taxon>Podocopida</taxon>
        <taxon>Cypridocopina</taxon>
        <taxon>Cypridoidea</taxon>
        <taxon>Cyprididae</taxon>
        <taxon>Notodromas</taxon>
    </lineage>
</organism>
<proteinExistence type="predicted"/>
<name>A0A7R9GJW0_9CRUS</name>
<dbReference type="InterPro" id="IPR047801">
    <property type="entry name" value="Peptidase_C45"/>
</dbReference>
<dbReference type="Gene3D" id="1.10.10.2120">
    <property type="match status" value="1"/>
</dbReference>
<accession>A0A7R9GJW0</accession>
<feature type="non-terminal residue" evidence="1">
    <location>
        <position position="1"/>
    </location>
</feature>
<evidence type="ECO:0000313" key="2">
    <source>
        <dbReference type="Proteomes" id="UP000678499"/>
    </source>
</evidence>
<dbReference type="Proteomes" id="UP000678499">
    <property type="component" value="Unassembled WGS sequence"/>
</dbReference>
<dbReference type="AlphaFoldDB" id="A0A7R9GJW0"/>
<protein>
    <submittedName>
        <fullName evidence="1">Uncharacterized protein</fullName>
    </submittedName>
</protein>
<gene>
    <name evidence="1" type="ORF">NMOB1V02_LOCUS11437</name>
</gene>
<dbReference type="EMBL" id="OA888254">
    <property type="protein sequence ID" value="CAD7283827.1"/>
    <property type="molecule type" value="Genomic_DNA"/>
</dbReference>
<dbReference type="OrthoDB" id="189997at2759"/>
<dbReference type="EMBL" id="CAJPEX010006217">
    <property type="protein sequence ID" value="CAG0923979.1"/>
    <property type="molecule type" value="Genomic_DNA"/>
</dbReference>